<keyword evidence="3" id="KW-1185">Reference proteome</keyword>
<name>A0A8S0YQC1_ARCPL</name>
<accession>A0A8S0YQC1</accession>
<proteinExistence type="predicted"/>
<sequence>MLKYLVFTLIALVMVTVRASPIQPKTTFEIIQLEDACVLQGGWCVHPDECEPGNLAHLPGLCPLQQHRGIQCCYRP</sequence>
<reference evidence="2 3" key="1">
    <citation type="submission" date="2020-04" db="EMBL/GenBank/DDBJ databases">
        <authorList>
            <person name="Wallbank WR R."/>
            <person name="Pardo Diaz C."/>
            <person name="Kozak K."/>
            <person name="Martin S."/>
            <person name="Jiggins C."/>
            <person name="Moest M."/>
            <person name="Warren A I."/>
            <person name="Byers J.R.P. K."/>
            <person name="Montejo-Kovacevich G."/>
            <person name="Yen C E."/>
        </authorList>
    </citation>
    <scope>NUCLEOTIDE SEQUENCE [LARGE SCALE GENOMIC DNA]</scope>
</reference>
<organism evidence="2 3">
    <name type="scientific">Arctia plantaginis</name>
    <name type="common">Wood tiger moth</name>
    <name type="synonym">Phalaena plantaginis</name>
    <dbReference type="NCBI Taxonomy" id="874455"/>
    <lineage>
        <taxon>Eukaryota</taxon>
        <taxon>Metazoa</taxon>
        <taxon>Ecdysozoa</taxon>
        <taxon>Arthropoda</taxon>
        <taxon>Hexapoda</taxon>
        <taxon>Insecta</taxon>
        <taxon>Pterygota</taxon>
        <taxon>Neoptera</taxon>
        <taxon>Endopterygota</taxon>
        <taxon>Lepidoptera</taxon>
        <taxon>Glossata</taxon>
        <taxon>Ditrysia</taxon>
        <taxon>Noctuoidea</taxon>
        <taxon>Erebidae</taxon>
        <taxon>Arctiinae</taxon>
        <taxon>Arctia</taxon>
    </lineage>
</organism>
<dbReference type="Proteomes" id="UP000494106">
    <property type="component" value="Unassembled WGS sequence"/>
</dbReference>
<keyword evidence="1" id="KW-0732">Signal</keyword>
<feature type="chain" id="PRO_5035737420" evidence="1">
    <location>
        <begin position="20"/>
        <end position="76"/>
    </location>
</feature>
<evidence type="ECO:0000256" key="1">
    <source>
        <dbReference type="SAM" id="SignalP"/>
    </source>
</evidence>
<dbReference type="AlphaFoldDB" id="A0A8S0YQC1"/>
<evidence type="ECO:0000313" key="3">
    <source>
        <dbReference type="Proteomes" id="UP000494106"/>
    </source>
</evidence>
<dbReference type="OrthoDB" id="6332063at2759"/>
<feature type="signal peptide" evidence="1">
    <location>
        <begin position="1"/>
        <end position="19"/>
    </location>
</feature>
<comment type="caution">
    <text evidence="2">The sequence shown here is derived from an EMBL/GenBank/DDBJ whole genome shotgun (WGS) entry which is preliminary data.</text>
</comment>
<gene>
    <name evidence="2" type="ORF">APLA_LOCUS748</name>
</gene>
<protein>
    <submittedName>
        <fullName evidence="2">Uncharacterized protein</fullName>
    </submittedName>
</protein>
<dbReference type="EMBL" id="CADEBC010000076">
    <property type="protein sequence ID" value="CAB3221898.1"/>
    <property type="molecule type" value="Genomic_DNA"/>
</dbReference>
<evidence type="ECO:0000313" key="2">
    <source>
        <dbReference type="EMBL" id="CAB3221898.1"/>
    </source>
</evidence>